<sequence length="475" mass="53753">MGEQISIKKATFINFVSKYSTIFIQLILNSILARLLTPDDYGIVAVVTVFTGFFTLIADMGIGPAIIQNKSLNDRDIISIFNFTVLTGIVVSMVFGLLSYPLSLFYNDNVYLPLGVLMSFSILFSVLNIVPNALLLKEKKFKLVGIRTVIITVICGMITVILAYFNFKYYAVVINSILIGLLTFIFNFYSAKIKLHFIIQKDSLVKIRGFSTYQFAFSFINYFSRNLDNLLIGKVMGQSALGYYDKAYKLMLYPVGNLTHVITPVLHPILSDYQHDKKYIYEQYRRIVKILSLLGVFVSVYCYFAADEAILIMFGEQWTNSIPTFKILSLTIWAQMIMSSSGTIFQSLGETKGLFRAGLITTTINVIGIVIGLLLGTIESIAFMILLTFSINFIITFIILIKMVMGYNVINFFKMFIPELGIVLLMSIILVYVSKLYITNILISAIVKFIFASIGYSLGLILTKQFTYFKLFLKR</sequence>
<evidence type="ECO:0000256" key="6">
    <source>
        <dbReference type="ARBA" id="ARBA00023136"/>
    </source>
</evidence>
<dbReference type="InterPro" id="IPR050833">
    <property type="entry name" value="Poly_Biosynth_Transport"/>
</dbReference>
<comment type="similarity">
    <text evidence="2">Belongs to the polysaccharide synthase family.</text>
</comment>
<evidence type="ECO:0000256" key="1">
    <source>
        <dbReference type="ARBA" id="ARBA00004651"/>
    </source>
</evidence>
<evidence type="ECO:0000256" key="2">
    <source>
        <dbReference type="ARBA" id="ARBA00007430"/>
    </source>
</evidence>
<accession>A0A6I3NEY1</accession>
<gene>
    <name evidence="7" type="ORF">GMA64_10485</name>
</gene>
<keyword evidence="6" id="KW-0472">Membrane</keyword>
<dbReference type="Pfam" id="PF13440">
    <property type="entry name" value="Polysacc_synt_3"/>
    <property type="match status" value="1"/>
</dbReference>
<comment type="caution">
    <text evidence="7">The sequence shown here is derived from an EMBL/GenBank/DDBJ whole genome shotgun (WGS) entry which is preliminary data.</text>
</comment>
<dbReference type="PANTHER" id="PTHR30250">
    <property type="entry name" value="PST FAMILY PREDICTED COLANIC ACID TRANSPORTER"/>
    <property type="match status" value="1"/>
</dbReference>
<evidence type="ECO:0000256" key="3">
    <source>
        <dbReference type="ARBA" id="ARBA00022475"/>
    </source>
</evidence>
<keyword evidence="3" id="KW-1003">Cell membrane</keyword>
<dbReference type="GO" id="GO:0005886">
    <property type="term" value="C:plasma membrane"/>
    <property type="evidence" value="ECO:0007669"/>
    <property type="project" value="UniProtKB-SubCell"/>
</dbReference>
<dbReference type="AlphaFoldDB" id="A0A6I3NEY1"/>
<evidence type="ECO:0000313" key="7">
    <source>
        <dbReference type="EMBL" id="MTL94956.1"/>
    </source>
</evidence>
<proteinExistence type="inferred from homology"/>
<dbReference type="EMBL" id="WMQV01000027">
    <property type="protein sequence ID" value="MTL94956.1"/>
    <property type="molecule type" value="Genomic_DNA"/>
</dbReference>
<name>A0A6I3NEY1_9FIRM</name>
<evidence type="ECO:0000256" key="4">
    <source>
        <dbReference type="ARBA" id="ARBA00022692"/>
    </source>
</evidence>
<comment type="subcellular location">
    <subcellularLocation>
        <location evidence="1">Cell membrane</location>
        <topology evidence="1">Multi-pass membrane protein</topology>
    </subcellularLocation>
</comment>
<dbReference type="CDD" id="cd13127">
    <property type="entry name" value="MATE_tuaB_like"/>
    <property type="match status" value="1"/>
</dbReference>
<keyword evidence="4" id="KW-0812">Transmembrane</keyword>
<organism evidence="7">
    <name type="scientific">Turicibacter sanguinis</name>
    <dbReference type="NCBI Taxonomy" id="154288"/>
    <lineage>
        <taxon>Bacteria</taxon>
        <taxon>Bacillati</taxon>
        <taxon>Bacillota</taxon>
        <taxon>Erysipelotrichia</taxon>
        <taxon>Erysipelotrichales</taxon>
        <taxon>Turicibacteraceae</taxon>
        <taxon>Turicibacter</taxon>
    </lineage>
</organism>
<evidence type="ECO:0000256" key="5">
    <source>
        <dbReference type="ARBA" id="ARBA00022989"/>
    </source>
</evidence>
<reference evidence="7" key="1">
    <citation type="journal article" date="2019" name="Nat. Med.">
        <title>A library of human gut bacterial isolates paired with longitudinal multiomics data enables mechanistic microbiome research.</title>
        <authorList>
            <person name="Poyet M."/>
            <person name="Groussin M."/>
            <person name="Gibbons S.M."/>
            <person name="Avila-Pacheco J."/>
            <person name="Jiang X."/>
            <person name="Kearney S.M."/>
            <person name="Perrotta A.R."/>
            <person name="Berdy B."/>
            <person name="Zhao S."/>
            <person name="Lieberman T.D."/>
            <person name="Swanson P.K."/>
            <person name="Smith M."/>
            <person name="Roesemann S."/>
            <person name="Alexander J.E."/>
            <person name="Rich S.A."/>
            <person name="Livny J."/>
            <person name="Vlamakis H."/>
            <person name="Clish C."/>
            <person name="Bullock K."/>
            <person name="Deik A."/>
            <person name="Scott J."/>
            <person name="Pierce K.A."/>
            <person name="Xavier R.J."/>
            <person name="Alm E.J."/>
        </authorList>
    </citation>
    <scope>NUCLEOTIDE SEQUENCE</scope>
    <source>
        <strain evidence="7">BIOML-A179</strain>
    </source>
</reference>
<dbReference type="PANTHER" id="PTHR30250:SF10">
    <property type="entry name" value="LIPOPOLYSACCHARIDE BIOSYNTHESIS PROTEIN WZXC"/>
    <property type="match status" value="1"/>
</dbReference>
<dbReference type="RefSeq" id="WP_129821735.1">
    <property type="nucleotide sequence ID" value="NZ_RCYV01000024.1"/>
</dbReference>
<protein>
    <submittedName>
        <fullName evidence="7">Oligosaccharide flippase family protein</fullName>
    </submittedName>
</protein>
<keyword evidence="5" id="KW-1133">Transmembrane helix</keyword>